<feature type="region of interest" description="Disordered" evidence="11">
    <location>
        <begin position="284"/>
        <end position="304"/>
    </location>
</feature>
<dbReference type="GO" id="GO:0071222">
    <property type="term" value="P:cellular response to lipopolysaccharide"/>
    <property type="evidence" value="ECO:0007669"/>
    <property type="project" value="TreeGrafter"/>
</dbReference>
<dbReference type="PANTHER" id="PTHR25466:SF14">
    <property type="entry name" value="BUTYROPHILIN SUBFAMILY 2 MEMBER A2-LIKE-RELATED"/>
    <property type="match status" value="1"/>
</dbReference>
<evidence type="ECO:0000256" key="5">
    <source>
        <dbReference type="ARBA" id="ARBA00022989"/>
    </source>
</evidence>
<evidence type="ECO:0000256" key="11">
    <source>
        <dbReference type="SAM" id="MobiDB-lite"/>
    </source>
</evidence>
<keyword evidence="4 13" id="KW-0732">Signal</keyword>
<dbReference type="Ensembl" id="ENSATET00000005513.3">
    <property type="protein sequence ID" value="ENSATEP00000005422.2"/>
    <property type="gene ID" value="ENSATEG00000003842.3"/>
</dbReference>
<dbReference type="GO" id="GO:0009897">
    <property type="term" value="C:external side of plasma membrane"/>
    <property type="evidence" value="ECO:0007669"/>
    <property type="project" value="TreeGrafter"/>
</dbReference>
<organism evidence="15 16">
    <name type="scientific">Anabas testudineus</name>
    <name type="common">Climbing perch</name>
    <name type="synonym">Anthias testudineus</name>
    <dbReference type="NCBI Taxonomy" id="64144"/>
    <lineage>
        <taxon>Eukaryota</taxon>
        <taxon>Metazoa</taxon>
        <taxon>Chordata</taxon>
        <taxon>Craniata</taxon>
        <taxon>Vertebrata</taxon>
        <taxon>Euteleostomi</taxon>
        <taxon>Actinopterygii</taxon>
        <taxon>Neopterygii</taxon>
        <taxon>Teleostei</taxon>
        <taxon>Neoteleostei</taxon>
        <taxon>Acanthomorphata</taxon>
        <taxon>Anabantaria</taxon>
        <taxon>Anabantiformes</taxon>
        <taxon>Anabantoidei</taxon>
        <taxon>Anabantidae</taxon>
        <taxon>Anabas</taxon>
    </lineage>
</organism>
<reference evidence="15" key="1">
    <citation type="submission" date="2021-04" db="EMBL/GenBank/DDBJ databases">
        <authorList>
            <consortium name="Wellcome Sanger Institute Data Sharing"/>
        </authorList>
    </citation>
    <scope>NUCLEOTIDE SEQUENCE [LARGE SCALE GENOMIC DNA]</scope>
</reference>
<evidence type="ECO:0000256" key="12">
    <source>
        <dbReference type="SAM" id="Phobius"/>
    </source>
</evidence>
<reference evidence="15" key="2">
    <citation type="submission" date="2025-08" db="UniProtKB">
        <authorList>
            <consortium name="Ensembl"/>
        </authorList>
    </citation>
    <scope>IDENTIFICATION</scope>
</reference>
<evidence type="ECO:0000313" key="15">
    <source>
        <dbReference type="Ensembl" id="ENSATEP00000005422.2"/>
    </source>
</evidence>
<dbReference type="GO" id="GO:0042130">
    <property type="term" value="P:negative regulation of T cell proliferation"/>
    <property type="evidence" value="ECO:0007669"/>
    <property type="project" value="TreeGrafter"/>
</dbReference>
<feature type="domain" description="Ig-like" evidence="14">
    <location>
        <begin position="39"/>
        <end position="134"/>
    </location>
</feature>
<keyword evidence="6 12" id="KW-0472">Membrane</keyword>
<dbReference type="GO" id="GO:0007166">
    <property type="term" value="P:cell surface receptor signaling pathway"/>
    <property type="evidence" value="ECO:0007669"/>
    <property type="project" value="TreeGrafter"/>
</dbReference>
<name>A0A3Q1HAB2_ANATE</name>
<keyword evidence="7" id="KW-1015">Disulfide bond</keyword>
<dbReference type="InterPro" id="IPR036179">
    <property type="entry name" value="Ig-like_dom_sf"/>
</dbReference>
<feature type="domain" description="Ig-like" evidence="14">
    <location>
        <begin position="140"/>
        <end position="231"/>
    </location>
</feature>
<keyword evidence="3 12" id="KW-0812">Transmembrane</keyword>
<evidence type="ECO:0000256" key="10">
    <source>
        <dbReference type="ARBA" id="ARBA00023319"/>
    </source>
</evidence>
<dbReference type="Proteomes" id="UP000265040">
    <property type="component" value="Chromosome 1"/>
</dbReference>
<evidence type="ECO:0000256" key="13">
    <source>
        <dbReference type="SAM" id="SignalP"/>
    </source>
</evidence>
<keyword evidence="2" id="KW-1003">Cell membrane</keyword>
<dbReference type="PANTHER" id="PTHR25466">
    <property type="entry name" value="T-LYMPHOCYTE ACTIVATION ANTIGEN"/>
    <property type="match status" value="1"/>
</dbReference>
<protein>
    <recommendedName>
        <fullName evidence="14">Ig-like domain-containing protein</fullName>
    </recommendedName>
</protein>
<evidence type="ECO:0000256" key="2">
    <source>
        <dbReference type="ARBA" id="ARBA00022475"/>
    </source>
</evidence>
<dbReference type="GO" id="GO:0031295">
    <property type="term" value="P:T cell costimulation"/>
    <property type="evidence" value="ECO:0007669"/>
    <property type="project" value="TreeGrafter"/>
</dbReference>
<dbReference type="GeneTree" id="ENSGT00540000073890"/>
<evidence type="ECO:0000313" key="16">
    <source>
        <dbReference type="Proteomes" id="UP000265040"/>
    </source>
</evidence>
<keyword evidence="5 12" id="KW-1133">Transmembrane helix</keyword>
<evidence type="ECO:0000256" key="4">
    <source>
        <dbReference type="ARBA" id="ARBA00022729"/>
    </source>
</evidence>
<feature type="region of interest" description="Disordered" evidence="11">
    <location>
        <begin position="225"/>
        <end position="249"/>
    </location>
</feature>
<keyword evidence="16" id="KW-1185">Reference proteome</keyword>
<feature type="transmembrane region" description="Helical" evidence="12">
    <location>
        <begin position="255"/>
        <end position="275"/>
    </location>
</feature>
<dbReference type="InterPro" id="IPR013106">
    <property type="entry name" value="Ig_V-set"/>
</dbReference>
<sequence>MASISILFFILVLTCVSVGRANSGFVNVHCKAENIGQYGQQSLLDCVIHFTAEVSNPEIRIVAWKKVGAEPVLIFNHEGLEDKKGYTFAEPSWKKNMNISLLITNTDVKHEGDYECMVFTDSGDATGKTKLKVTAKYTVPTIHPLSEKLPVGAESALICNCDGGYPQVRLRWFDEYNTDWTKSSKMEAYKSKNDLFHLSSRLIVYPGSKLNKYICVVFNSSGGKESEATFETSEPRSGDPSPEKVGQMGKNPSKIVAPVVVIGSLIVGLLLLLVIMKRRAKNEHQEVSINDAEEGQDEEMNKKC</sequence>
<evidence type="ECO:0000256" key="9">
    <source>
        <dbReference type="ARBA" id="ARBA00023180"/>
    </source>
</evidence>
<dbReference type="InterPro" id="IPR051713">
    <property type="entry name" value="T-cell_Activation_Regulation"/>
</dbReference>
<dbReference type="GO" id="GO:0042102">
    <property type="term" value="P:positive regulation of T cell proliferation"/>
    <property type="evidence" value="ECO:0007669"/>
    <property type="project" value="TreeGrafter"/>
</dbReference>
<accession>A0A3Q1HAB2</accession>
<dbReference type="Gene3D" id="2.60.40.10">
    <property type="entry name" value="Immunoglobulins"/>
    <property type="match status" value="2"/>
</dbReference>
<feature type="signal peptide" evidence="13">
    <location>
        <begin position="1"/>
        <end position="21"/>
    </location>
</feature>
<dbReference type="GO" id="GO:0006955">
    <property type="term" value="P:immune response"/>
    <property type="evidence" value="ECO:0007669"/>
    <property type="project" value="TreeGrafter"/>
</dbReference>
<feature type="chain" id="PRO_5043893304" description="Ig-like domain-containing protein" evidence="13">
    <location>
        <begin position="22"/>
        <end position="304"/>
    </location>
</feature>
<dbReference type="AlphaFoldDB" id="A0A3Q1HAB2"/>
<dbReference type="Pfam" id="PF07686">
    <property type="entry name" value="V-set"/>
    <property type="match status" value="1"/>
</dbReference>
<dbReference type="Pfam" id="PF22705">
    <property type="entry name" value="C2-set_3"/>
    <property type="match status" value="1"/>
</dbReference>
<keyword evidence="8" id="KW-0675">Receptor</keyword>
<keyword evidence="10" id="KW-0393">Immunoglobulin domain</keyword>
<comment type="subcellular location">
    <subcellularLocation>
        <location evidence="1">Cell membrane</location>
        <topology evidence="1">Single-pass type I membrane protein</topology>
    </subcellularLocation>
</comment>
<evidence type="ECO:0000256" key="7">
    <source>
        <dbReference type="ARBA" id="ARBA00023157"/>
    </source>
</evidence>
<reference evidence="15" key="3">
    <citation type="submission" date="2025-09" db="UniProtKB">
        <authorList>
            <consortium name="Ensembl"/>
        </authorList>
    </citation>
    <scope>IDENTIFICATION</scope>
</reference>
<dbReference type="InterPro" id="IPR013783">
    <property type="entry name" value="Ig-like_fold"/>
</dbReference>
<evidence type="ECO:0000256" key="3">
    <source>
        <dbReference type="ARBA" id="ARBA00022692"/>
    </source>
</evidence>
<dbReference type="PROSITE" id="PS50835">
    <property type="entry name" value="IG_LIKE"/>
    <property type="match status" value="2"/>
</dbReference>
<proteinExistence type="predicted"/>
<evidence type="ECO:0000256" key="8">
    <source>
        <dbReference type="ARBA" id="ARBA00023170"/>
    </source>
</evidence>
<dbReference type="InterPro" id="IPR007110">
    <property type="entry name" value="Ig-like_dom"/>
</dbReference>
<dbReference type="InterPro" id="IPR053896">
    <property type="entry name" value="BTN3A2-like_Ig-C"/>
</dbReference>
<dbReference type="SUPFAM" id="SSF48726">
    <property type="entry name" value="Immunoglobulin"/>
    <property type="match status" value="2"/>
</dbReference>
<evidence type="ECO:0000256" key="1">
    <source>
        <dbReference type="ARBA" id="ARBA00004251"/>
    </source>
</evidence>
<keyword evidence="9" id="KW-0325">Glycoprotein</keyword>
<dbReference type="OMA" id="MITIDEM"/>
<evidence type="ECO:0000256" key="6">
    <source>
        <dbReference type="ARBA" id="ARBA00023136"/>
    </source>
</evidence>
<evidence type="ECO:0000259" key="14">
    <source>
        <dbReference type="PROSITE" id="PS50835"/>
    </source>
</evidence>